<dbReference type="EMBL" id="JAYWIO010000004">
    <property type="protein sequence ID" value="KAK7265992.1"/>
    <property type="molecule type" value="Genomic_DNA"/>
</dbReference>
<gene>
    <name evidence="2" type="ORF">RIF29_18630</name>
</gene>
<organism evidence="2 3">
    <name type="scientific">Crotalaria pallida</name>
    <name type="common">Smooth rattlebox</name>
    <name type="synonym">Crotalaria striata</name>
    <dbReference type="NCBI Taxonomy" id="3830"/>
    <lineage>
        <taxon>Eukaryota</taxon>
        <taxon>Viridiplantae</taxon>
        <taxon>Streptophyta</taxon>
        <taxon>Embryophyta</taxon>
        <taxon>Tracheophyta</taxon>
        <taxon>Spermatophyta</taxon>
        <taxon>Magnoliopsida</taxon>
        <taxon>eudicotyledons</taxon>
        <taxon>Gunneridae</taxon>
        <taxon>Pentapetalae</taxon>
        <taxon>rosids</taxon>
        <taxon>fabids</taxon>
        <taxon>Fabales</taxon>
        <taxon>Fabaceae</taxon>
        <taxon>Papilionoideae</taxon>
        <taxon>50 kb inversion clade</taxon>
        <taxon>genistoids sensu lato</taxon>
        <taxon>core genistoids</taxon>
        <taxon>Crotalarieae</taxon>
        <taxon>Crotalaria</taxon>
    </lineage>
</organism>
<dbReference type="PANTHER" id="PTHR47202">
    <property type="entry name" value="HISTIDINE-RICH GLYCOPROTEIN"/>
    <property type="match status" value="1"/>
</dbReference>
<keyword evidence="1" id="KW-1133">Transmembrane helix</keyword>
<evidence type="ECO:0000256" key="1">
    <source>
        <dbReference type="SAM" id="Phobius"/>
    </source>
</evidence>
<sequence>MRHVQIADTHYFVGGLFLGPGPNLNLEGSFSNQIHEFHGGNLNSTHHHLVDPKVVLVANLKGNLYLLHHCEHPPAAPTPPPLFHGNWPREVYCPTFPVFTRFVVDNKWLVCSTEDYAFHIFTHHAHGQGEWTSSVRLANAFISSFLRCRKYMPTTALCLFDLTLHGDGMGMCAVFLAIFDDDCELDSVVPWAYQSLTSFGITRNVCAFPISKSSFQVNCFQELRELIQSEVKTPADPTKSCKFLNVSPVKKLVFRLEDKKDSIFDAFILPPGIVLLPTIVLYCIALHCIALHCIALHCIALYCIVLDWICIALHWIVLYCIVLYCIVLYCIVLYCIVLYWIGLDWIGLHCIALDWIGLDWIGLYWIGLYCIGFDLI</sequence>
<reference evidence="2 3" key="1">
    <citation type="submission" date="2024-01" db="EMBL/GenBank/DDBJ databases">
        <title>The genomes of 5 underutilized Papilionoideae crops provide insights into root nodulation and disease resistanc.</title>
        <authorList>
            <person name="Yuan L."/>
        </authorList>
    </citation>
    <scope>NUCLEOTIDE SEQUENCE [LARGE SCALE GENOMIC DNA]</scope>
    <source>
        <strain evidence="2">ZHUSHIDOU_FW_LH</strain>
        <tissue evidence="2">Leaf</tissue>
    </source>
</reference>
<feature type="transmembrane region" description="Helical" evidence="1">
    <location>
        <begin position="279"/>
        <end position="304"/>
    </location>
</feature>
<feature type="transmembrane region" description="Helical" evidence="1">
    <location>
        <begin position="346"/>
        <end position="371"/>
    </location>
</feature>
<keyword evidence="3" id="KW-1185">Reference proteome</keyword>
<dbReference type="Proteomes" id="UP001372338">
    <property type="component" value="Unassembled WGS sequence"/>
</dbReference>
<evidence type="ECO:0000313" key="2">
    <source>
        <dbReference type="EMBL" id="KAK7265992.1"/>
    </source>
</evidence>
<protein>
    <submittedName>
        <fullName evidence="2">Uncharacterized protein</fullName>
    </submittedName>
</protein>
<name>A0AAN9EYI6_CROPI</name>
<proteinExistence type="predicted"/>
<keyword evidence="1" id="KW-0472">Membrane</keyword>
<evidence type="ECO:0000313" key="3">
    <source>
        <dbReference type="Proteomes" id="UP001372338"/>
    </source>
</evidence>
<comment type="caution">
    <text evidence="2">The sequence shown here is derived from an EMBL/GenBank/DDBJ whole genome shotgun (WGS) entry which is preliminary data.</text>
</comment>
<accession>A0AAN9EYI6</accession>
<dbReference type="PANTHER" id="PTHR47202:SF2">
    <property type="entry name" value="G-PROTEIN COUPLED RECEPTORS FAMILY 1 PROFILE DOMAIN-CONTAINING PROTEIN"/>
    <property type="match status" value="1"/>
</dbReference>
<dbReference type="AlphaFoldDB" id="A0AAN9EYI6"/>
<feature type="transmembrane region" description="Helical" evidence="1">
    <location>
        <begin position="316"/>
        <end position="340"/>
    </location>
</feature>
<keyword evidence="1" id="KW-0812">Transmembrane</keyword>